<evidence type="ECO:0000313" key="1">
    <source>
        <dbReference type="EMBL" id="KAK0726541.1"/>
    </source>
</evidence>
<reference evidence="1" key="1">
    <citation type="submission" date="2023-06" db="EMBL/GenBank/DDBJ databases">
        <title>Genome-scale phylogeny and comparative genomics of the fungal order Sordariales.</title>
        <authorList>
            <consortium name="Lawrence Berkeley National Laboratory"/>
            <person name="Hensen N."/>
            <person name="Bonometti L."/>
            <person name="Westerberg I."/>
            <person name="Brannstrom I.O."/>
            <person name="Guillou S."/>
            <person name="Cros-Aarteil S."/>
            <person name="Calhoun S."/>
            <person name="Haridas S."/>
            <person name="Kuo A."/>
            <person name="Mondo S."/>
            <person name="Pangilinan J."/>
            <person name="Riley R."/>
            <person name="Labutti K."/>
            <person name="Andreopoulos B."/>
            <person name="Lipzen A."/>
            <person name="Chen C."/>
            <person name="Yanf M."/>
            <person name="Daum C."/>
            <person name="Ng V."/>
            <person name="Clum A."/>
            <person name="Steindorff A."/>
            <person name="Ohm R."/>
            <person name="Martin F."/>
            <person name="Silar P."/>
            <person name="Natvig D."/>
            <person name="Lalanne C."/>
            <person name="Gautier V."/>
            <person name="Ament-Velasquez S.L."/>
            <person name="Kruys A."/>
            <person name="Hutchinson M.I."/>
            <person name="Powell A.J."/>
            <person name="Barry K."/>
            <person name="Miller A.N."/>
            <person name="Grigoriev I.V."/>
            <person name="Debuchy R."/>
            <person name="Gladieux P."/>
            <person name="Thoren M.H."/>
            <person name="Johannesson H."/>
        </authorList>
    </citation>
    <scope>NUCLEOTIDE SEQUENCE</scope>
    <source>
        <strain evidence="1">CBS 540.89</strain>
    </source>
</reference>
<evidence type="ECO:0000313" key="2">
    <source>
        <dbReference type="Proteomes" id="UP001172159"/>
    </source>
</evidence>
<gene>
    <name evidence="1" type="ORF">B0T21DRAFT_371782</name>
</gene>
<sequence length="73" mass="7903">MGVFLSHFSYLKSTCRNLELQVDCNIVFDPNATTSFPAVFEVGAVNKTHLLEADPDIAGTGVSWLILASGFIL</sequence>
<organism evidence="1 2">
    <name type="scientific">Apiosordaria backusii</name>
    <dbReference type="NCBI Taxonomy" id="314023"/>
    <lineage>
        <taxon>Eukaryota</taxon>
        <taxon>Fungi</taxon>
        <taxon>Dikarya</taxon>
        <taxon>Ascomycota</taxon>
        <taxon>Pezizomycotina</taxon>
        <taxon>Sordariomycetes</taxon>
        <taxon>Sordariomycetidae</taxon>
        <taxon>Sordariales</taxon>
        <taxon>Lasiosphaeriaceae</taxon>
        <taxon>Apiosordaria</taxon>
    </lineage>
</organism>
<keyword evidence="2" id="KW-1185">Reference proteome</keyword>
<comment type="caution">
    <text evidence="1">The sequence shown here is derived from an EMBL/GenBank/DDBJ whole genome shotgun (WGS) entry which is preliminary data.</text>
</comment>
<dbReference type="Proteomes" id="UP001172159">
    <property type="component" value="Unassembled WGS sequence"/>
</dbReference>
<dbReference type="EMBL" id="JAUKTV010000010">
    <property type="protein sequence ID" value="KAK0726541.1"/>
    <property type="molecule type" value="Genomic_DNA"/>
</dbReference>
<proteinExistence type="predicted"/>
<name>A0AA40B2N1_9PEZI</name>
<dbReference type="AlphaFoldDB" id="A0AA40B2N1"/>
<accession>A0AA40B2N1</accession>
<protein>
    <submittedName>
        <fullName evidence="1">Uncharacterized protein</fullName>
    </submittedName>
</protein>